<keyword evidence="1" id="KW-0812">Transmembrane</keyword>
<name>A0A101XRG1_9BACL</name>
<evidence type="ECO:0000256" key="1">
    <source>
        <dbReference type="SAM" id="Phobius"/>
    </source>
</evidence>
<keyword evidence="3" id="KW-1185">Reference proteome</keyword>
<sequence length="79" mass="9156">MLSNLLRITKRYRQTAWRIPGYMLGTIAGYWVISHYRDSFFVYMTILSVVSLTANWIVSRLLRMHQGTRVDSTDNKGAG</sequence>
<dbReference type="Proteomes" id="UP000053557">
    <property type="component" value="Unassembled WGS sequence"/>
</dbReference>
<dbReference type="OrthoDB" id="9868966at2"/>
<evidence type="ECO:0000313" key="3">
    <source>
        <dbReference type="Proteomes" id="UP000053557"/>
    </source>
</evidence>
<dbReference type="EMBL" id="LPVJ01000026">
    <property type="protein sequence ID" value="KUO96161.1"/>
    <property type="molecule type" value="Genomic_DNA"/>
</dbReference>
<gene>
    <name evidence="2" type="ORF">ATW55_05530</name>
</gene>
<organism evidence="2 3">
    <name type="scientific">Ferroacidibacillus organovorans</name>
    <dbReference type="NCBI Taxonomy" id="1765683"/>
    <lineage>
        <taxon>Bacteria</taxon>
        <taxon>Bacillati</taxon>
        <taxon>Bacillota</taxon>
        <taxon>Bacilli</taxon>
        <taxon>Bacillales</taxon>
        <taxon>Alicyclobacillaceae</taxon>
        <taxon>Ferroacidibacillus</taxon>
    </lineage>
</organism>
<feature type="transmembrane region" description="Helical" evidence="1">
    <location>
        <begin position="16"/>
        <end position="34"/>
    </location>
</feature>
<protein>
    <submittedName>
        <fullName evidence="2">Uncharacterized protein</fullName>
    </submittedName>
</protein>
<evidence type="ECO:0000313" key="2">
    <source>
        <dbReference type="EMBL" id="KUO96161.1"/>
    </source>
</evidence>
<keyword evidence="1" id="KW-0472">Membrane</keyword>
<accession>A0A101XRG1</accession>
<dbReference type="RefSeq" id="WP_153005049.1">
    <property type="nucleotide sequence ID" value="NZ_LPVJ01000026.1"/>
</dbReference>
<proteinExistence type="predicted"/>
<comment type="caution">
    <text evidence="2">The sequence shown here is derived from an EMBL/GenBank/DDBJ whole genome shotgun (WGS) entry which is preliminary data.</text>
</comment>
<dbReference type="AlphaFoldDB" id="A0A101XRG1"/>
<reference evidence="2 3" key="1">
    <citation type="submission" date="2015-12" db="EMBL/GenBank/DDBJ databases">
        <title>Draft genome sequence of Acidibacillus ferrooxidans ITV001, isolated from a chalcopyrite acid mine drainage site in Brazil.</title>
        <authorList>
            <person name="Dall'Agnol H."/>
            <person name="Nancucheo I."/>
            <person name="Johnson B."/>
            <person name="Oliveira R."/>
            <person name="Leite L."/>
            <person name="Pylro V."/>
            <person name="Nunes G.L."/>
            <person name="Tzotzos G."/>
            <person name="Fernandes G.R."/>
            <person name="Dutra J."/>
            <person name="Orellana S.C."/>
            <person name="Oliveira G."/>
        </authorList>
    </citation>
    <scope>NUCLEOTIDE SEQUENCE [LARGE SCALE GENOMIC DNA]</scope>
    <source>
        <strain evidence="3">ITV01</strain>
    </source>
</reference>
<keyword evidence="1" id="KW-1133">Transmembrane helix</keyword>
<feature type="transmembrane region" description="Helical" evidence="1">
    <location>
        <begin position="40"/>
        <end position="58"/>
    </location>
</feature>